<dbReference type="PANTHER" id="PTHR37984">
    <property type="entry name" value="PROTEIN CBG26694"/>
    <property type="match status" value="1"/>
</dbReference>
<comment type="caution">
    <text evidence="8">The sequence shown here is derived from an EMBL/GenBank/DDBJ whole genome shotgun (WGS) entry which is preliminary data.</text>
</comment>
<name>A0A392RQ87_9FABA</name>
<evidence type="ECO:0000256" key="5">
    <source>
        <dbReference type="ARBA" id="ARBA00022801"/>
    </source>
</evidence>
<dbReference type="GO" id="GO:0016787">
    <property type="term" value="F:hydrolase activity"/>
    <property type="evidence" value="ECO:0007669"/>
    <property type="project" value="UniProtKB-KW"/>
</dbReference>
<dbReference type="EMBL" id="LXQA010259622">
    <property type="protein sequence ID" value="MCI38773.1"/>
    <property type="molecule type" value="Genomic_DNA"/>
</dbReference>
<dbReference type="GO" id="GO:0003964">
    <property type="term" value="F:RNA-directed DNA polymerase activity"/>
    <property type="evidence" value="ECO:0007669"/>
    <property type="project" value="UniProtKB-KW"/>
</dbReference>
<evidence type="ECO:0000256" key="1">
    <source>
        <dbReference type="ARBA" id="ARBA00022679"/>
    </source>
</evidence>
<evidence type="ECO:0000256" key="3">
    <source>
        <dbReference type="ARBA" id="ARBA00022722"/>
    </source>
</evidence>
<protein>
    <submittedName>
        <fullName evidence="8">Retrotransposon protein</fullName>
    </submittedName>
</protein>
<dbReference type="PANTHER" id="PTHR37984:SF5">
    <property type="entry name" value="PROTEIN NYNRIN-LIKE"/>
    <property type="match status" value="1"/>
</dbReference>
<dbReference type="InterPro" id="IPR043502">
    <property type="entry name" value="DNA/RNA_pol_sf"/>
</dbReference>
<dbReference type="InterPro" id="IPR041373">
    <property type="entry name" value="RT_RNaseH"/>
</dbReference>
<evidence type="ECO:0000256" key="6">
    <source>
        <dbReference type="ARBA" id="ARBA00022918"/>
    </source>
</evidence>
<evidence type="ECO:0000313" key="8">
    <source>
        <dbReference type="EMBL" id="MCI38773.1"/>
    </source>
</evidence>
<keyword evidence="2" id="KW-0548">Nucleotidyltransferase</keyword>
<feature type="non-terminal residue" evidence="8">
    <location>
        <position position="108"/>
    </location>
</feature>
<evidence type="ECO:0000256" key="4">
    <source>
        <dbReference type="ARBA" id="ARBA00022759"/>
    </source>
</evidence>
<dbReference type="AlphaFoldDB" id="A0A392RQ87"/>
<keyword evidence="1" id="KW-0808">Transferase</keyword>
<reference evidence="8 9" key="1">
    <citation type="journal article" date="2018" name="Front. Plant Sci.">
        <title>Red Clover (Trifolium pratense) and Zigzag Clover (T. medium) - A Picture of Genomic Similarities and Differences.</title>
        <authorList>
            <person name="Dluhosova J."/>
            <person name="Istvanek J."/>
            <person name="Nedelnik J."/>
            <person name="Repkova J."/>
        </authorList>
    </citation>
    <scope>NUCLEOTIDE SEQUENCE [LARGE SCALE GENOMIC DNA]</scope>
    <source>
        <strain evidence="9">cv. 10/8</strain>
        <tissue evidence="8">Leaf</tissue>
    </source>
</reference>
<dbReference type="SUPFAM" id="SSF56672">
    <property type="entry name" value="DNA/RNA polymerases"/>
    <property type="match status" value="1"/>
</dbReference>
<keyword evidence="6" id="KW-0695">RNA-directed DNA polymerase</keyword>
<keyword evidence="4" id="KW-0255">Endonuclease</keyword>
<keyword evidence="9" id="KW-1185">Reference proteome</keyword>
<organism evidence="8 9">
    <name type="scientific">Trifolium medium</name>
    <dbReference type="NCBI Taxonomy" id="97028"/>
    <lineage>
        <taxon>Eukaryota</taxon>
        <taxon>Viridiplantae</taxon>
        <taxon>Streptophyta</taxon>
        <taxon>Embryophyta</taxon>
        <taxon>Tracheophyta</taxon>
        <taxon>Spermatophyta</taxon>
        <taxon>Magnoliopsida</taxon>
        <taxon>eudicotyledons</taxon>
        <taxon>Gunneridae</taxon>
        <taxon>Pentapetalae</taxon>
        <taxon>rosids</taxon>
        <taxon>fabids</taxon>
        <taxon>Fabales</taxon>
        <taxon>Fabaceae</taxon>
        <taxon>Papilionoideae</taxon>
        <taxon>50 kb inversion clade</taxon>
        <taxon>NPAAA clade</taxon>
        <taxon>Hologalegina</taxon>
        <taxon>IRL clade</taxon>
        <taxon>Trifolieae</taxon>
        <taxon>Trifolium</taxon>
    </lineage>
</organism>
<evidence type="ECO:0000259" key="7">
    <source>
        <dbReference type="Pfam" id="PF17917"/>
    </source>
</evidence>
<evidence type="ECO:0000256" key="2">
    <source>
        <dbReference type="ARBA" id="ARBA00022695"/>
    </source>
</evidence>
<keyword evidence="5" id="KW-0378">Hydrolase</keyword>
<proteinExistence type="predicted"/>
<dbReference type="Pfam" id="PF17917">
    <property type="entry name" value="RT_RNaseH"/>
    <property type="match status" value="1"/>
</dbReference>
<accession>A0A392RQ87</accession>
<dbReference type="GO" id="GO:0004519">
    <property type="term" value="F:endonuclease activity"/>
    <property type="evidence" value="ECO:0007669"/>
    <property type="project" value="UniProtKB-KW"/>
</dbReference>
<sequence>MGLTEAVLKWRQYLLGHFFVIRTDHKSIKELLQQVIQTPYQQVYIRKLLGFQFRIEYKPGISNKVADALSRVPADWPPDSDPPSSMMCALVSTPTFSILQQLQQENMS</sequence>
<feature type="domain" description="Reverse transcriptase RNase H-like" evidence="7">
    <location>
        <begin position="3"/>
        <end position="47"/>
    </location>
</feature>
<keyword evidence="3" id="KW-0540">Nuclease</keyword>
<evidence type="ECO:0000313" key="9">
    <source>
        <dbReference type="Proteomes" id="UP000265520"/>
    </source>
</evidence>
<dbReference type="InterPro" id="IPR050951">
    <property type="entry name" value="Retrovirus_Pol_polyprotein"/>
</dbReference>
<dbReference type="Proteomes" id="UP000265520">
    <property type="component" value="Unassembled WGS sequence"/>
</dbReference>